<accession>A0AAE1AH40</accession>
<feature type="compositionally biased region" description="Low complexity" evidence="1">
    <location>
        <begin position="10"/>
        <end position="20"/>
    </location>
</feature>
<keyword evidence="3" id="KW-1185">Reference proteome</keyword>
<sequence>MSSNKRNRQRPPSLSRRSSSGFDLFVATKMQNTRWRYNRAMVESRNNSRSSRSESIIIEDSESETGTVAKRQLSAVKARSAYTSFMGNSHISKGSSRH</sequence>
<comment type="caution">
    <text evidence="2">The sequence shown here is derived from an EMBL/GenBank/DDBJ whole genome shotgun (WGS) entry which is preliminary data.</text>
</comment>
<evidence type="ECO:0000313" key="3">
    <source>
        <dbReference type="Proteomes" id="UP001283361"/>
    </source>
</evidence>
<feature type="region of interest" description="Disordered" evidence="1">
    <location>
        <begin position="1"/>
        <end position="23"/>
    </location>
</feature>
<reference evidence="2" key="1">
    <citation type="journal article" date="2023" name="G3 (Bethesda)">
        <title>A reference genome for the long-term kleptoplast-retaining sea slug Elysia crispata morphotype clarki.</title>
        <authorList>
            <person name="Eastman K.E."/>
            <person name="Pendleton A.L."/>
            <person name="Shaikh M.A."/>
            <person name="Suttiyut T."/>
            <person name="Ogas R."/>
            <person name="Tomko P."/>
            <person name="Gavelis G."/>
            <person name="Widhalm J.R."/>
            <person name="Wisecaver J.H."/>
        </authorList>
    </citation>
    <scope>NUCLEOTIDE SEQUENCE</scope>
    <source>
        <strain evidence="2">ECLA1</strain>
    </source>
</reference>
<name>A0AAE1AH40_9GAST</name>
<evidence type="ECO:0000313" key="2">
    <source>
        <dbReference type="EMBL" id="KAK3787116.1"/>
    </source>
</evidence>
<organism evidence="2 3">
    <name type="scientific">Elysia crispata</name>
    <name type="common">lettuce slug</name>
    <dbReference type="NCBI Taxonomy" id="231223"/>
    <lineage>
        <taxon>Eukaryota</taxon>
        <taxon>Metazoa</taxon>
        <taxon>Spiralia</taxon>
        <taxon>Lophotrochozoa</taxon>
        <taxon>Mollusca</taxon>
        <taxon>Gastropoda</taxon>
        <taxon>Heterobranchia</taxon>
        <taxon>Euthyneura</taxon>
        <taxon>Panpulmonata</taxon>
        <taxon>Sacoglossa</taxon>
        <taxon>Placobranchoidea</taxon>
        <taxon>Plakobranchidae</taxon>
        <taxon>Elysia</taxon>
    </lineage>
</organism>
<evidence type="ECO:0000256" key="1">
    <source>
        <dbReference type="SAM" id="MobiDB-lite"/>
    </source>
</evidence>
<proteinExistence type="predicted"/>
<dbReference type="EMBL" id="JAWDGP010001900">
    <property type="protein sequence ID" value="KAK3787116.1"/>
    <property type="molecule type" value="Genomic_DNA"/>
</dbReference>
<dbReference type="AlphaFoldDB" id="A0AAE1AH40"/>
<protein>
    <submittedName>
        <fullName evidence="2">Uncharacterized protein</fullName>
    </submittedName>
</protein>
<dbReference type="Proteomes" id="UP001283361">
    <property type="component" value="Unassembled WGS sequence"/>
</dbReference>
<gene>
    <name evidence="2" type="ORF">RRG08_030279</name>
</gene>